<dbReference type="WBParaSite" id="ALUE_0000009701-mRNA-1">
    <property type="protein sequence ID" value="ALUE_0000009701-mRNA-1"/>
    <property type="gene ID" value="ALUE_0000009701"/>
</dbReference>
<dbReference type="Proteomes" id="UP000036681">
    <property type="component" value="Unplaced"/>
</dbReference>
<proteinExistence type="predicted"/>
<evidence type="ECO:0000313" key="2">
    <source>
        <dbReference type="Proteomes" id="UP000036681"/>
    </source>
</evidence>
<name>A0A0M3HF02_ASCLU</name>
<keyword evidence="2" id="KW-1185">Reference proteome</keyword>
<feature type="region of interest" description="Disordered" evidence="1">
    <location>
        <begin position="68"/>
        <end position="124"/>
    </location>
</feature>
<evidence type="ECO:0000313" key="3">
    <source>
        <dbReference type="WBParaSite" id="ALUE_0000009701-mRNA-1"/>
    </source>
</evidence>
<evidence type="ECO:0000256" key="1">
    <source>
        <dbReference type="SAM" id="MobiDB-lite"/>
    </source>
</evidence>
<sequence>MFVYECSASCKFYLYSTAVIVKRSFITSANVERVGLQPKFGRNGWDCRVGRVCCFGRCARECNVKRVPSGKWPRRSTSAPDDGSQRAIVPPPLNLTMRSISPPDDGSQRAIVPPPLNLTNLRRS</sequence>
<organism evidence="2 3">
    <name type="scientific">Ascaris lumbricoides</name>
    <name type="common">Giant roundworm</name>
    <dbReference type="NCBI Taxonomy" id="6252"/>
    <lineage>
        <taxon>Eukaryota</taxon>
        <taxon>Metazoa</taxon>
        <taxon>Ecdysozoa</taxon>
        <taxon>Nematoda</taxon>
        <taxon>Chromadorea</taxon>
        <taxon>Rhabditida</taxon>
        <taxon>Spirurina</taxon>
        <taxon>Ascaridomorpha</taxon>
        <taxon>Ascaridoidea</taxon>
        <taxon>Ascarididae</taxon>
        <taxon>Ascaris</taxon>
    </lineage>
</organism>
<protein>
    <submittedName>
        <fullName evidence="3">Uncharacterized protein</fullName>
    </submittedName>
</protein>
<dbReference type="CDD" id="cd02980">
    <property type="entry name" value="TRX_Fd_family"/>
    <property type="match status" value="1"/>
</dbReference>
<accession>A0A0M3HF02</accession>
<dbReference type="AlphaFoldDB" id="A0A0M3HF02"/>
<reference evidence="3" key="1">
    <citation type="submission" date="2017-02" db="UniProtKB">
        <authorList>
            <consortium name="WormBaseParasite"/>
        </authorList>
    </citation>
    <scope>IDENTIFICATION</scope>
</reference>